<dbReference type="AlphaFoldDB" id="A0A0G0WVN8"/>
<evidence type="ECO:0000313" key="1">
    <source>
        <dbReference type="EMBL" id="KKS16177.1"/>
    </source>
</evidence>
<reference evidence="1 2" key="1">
    <citation type="journal article" date="2015" name="Nature">
        <title>rRNA introns, odd ribosomes, and small enigmatic genomes across a large radiation of phyla.</title>
        <authorList>
            <person name="Brown C.T."/>
            <person name="Hug L.A."/>
            <person name="Thomas B.C."/>
            <person name="Sharon I."/>
            <person name="Castelle C.J."/>
            <person name="Singh A."/>
            <person name="Wilkins M.J."/>
            <person name="Williams K.H."/>
            <person name="Banfield J.F."/>
        </authorList>
    </citation>
    <scope>NUCLEOTIDE SEQUENCE [LARGE SCALE GENOMIC DNA]</scope>
</reference>
<dbReference type="EMBL" id="LCBS01000026">
    <property type="protein sequence ID" value="KKS16177.1"/>
    <property type="molecule type" value="Genomic_DNA"/>
</dbReference>
<evidence type="ECO:0000313" key="2">
    <source>
        <dbReference type="Proteomes" id="UP000034163"/>
    </source>
</evidence>
<gene>
    <name evidence="1" type="ORF">UU72_C0026G0009</name>
</gene>
<protein>
    <submittedName>
        <fullName evidence="1">Uncharacterized protein</fullName>
    </submittedName>
</protein>
<comment type="caution">
    <text evidence="1">The sequence shown here is derived from an EMBL/GenBank/DDBJ whole genome shotgun (WGS) entry which is preliminary data.</text>
</comment>
<name>A0A0G0WVN8_UNCKA</name>
<proteinExistence type="predicted"/>
<organism evidence="1 2">
    <name type="scientific">candidate division WWE3 bacterium GW2011_GWB1_41_6</name>
    <dbReference type="NCBI Taxonomy" id="1619112"/>
    <lineage>
        <taxon>Bacteria</taxon>
        <taxon>Katanobacteria</taxon>
    </lineage>
</organism>
<dbReference type="Proteomes" id="UP000034163">
    <property type="component" value="Unassembled WGS sequence"/>
</dbReference>
<sequence>MKTFFYVVVPLQQPKDTTNFFRFAVRGIKPRKLLEKELKQLQEKDARFVGDLHISRTVKDRAPYPPPDDFQEVFMYPEVEYGLLARVDFV</sequence>
<accession>A0A0G0WVN8</accession>